<dbReference type="GO" id="GO:0016020">
    <property type="term" value="C:membrane"/>
    <property type="evidence" value="ECO:0007669"/>
    <property type="project" value="UniProtKB-SubCell"/>
</dbReference>
<dbReference type="RefSeq" id="WP_036272047.1">
    <property type="nucleotide sequence ID" value="NZ_CP014476.1"/>
</dbReference>
<protein>
    <submittedName>
        <fullName evidence="6">Isoprenylcysteine carboxyl methyltransferase</fullName>
    </submittedName>
</protein>
<keyword evidence="7" id="KW-1185">Reference proteome</keyword>
<comment type="subcellular location">
    <subcellularLocation>
        <location evidence="1">Membrane</location>
        <topology evidence="1">Multi-pass membrane protein</topology>
    </subcellularLocation>
</comment>
<keyword evidence="2 5" id="KW-0812">Transmembrane</keyword>
<keyword evidence="6" id="KW-0489">Methyltransferase</keyword>
<evidence type="ECO:0000313" key="7">
    <source>
        <dbReference type="Proteomes" id="UP000030512"/>
    </source>
</evidence>
<dbReference type="Pfam" id="PF04140">
    <property type="entry name" value="ICMT"/>
    <property type="match status" value="1"/>
</dbReference>
<evidence type="ECO:0000256" key="3">
    <source>
        <dbReference type="ARBA" id="ARBA00022989"/>
    </source>
</evidence>
<organism evidence="6 7">
    <name type="scientific">Methylomonas denitrificans</name>
    <dbReference type="NCBI Taxonomy" id="1538553"/>
    <lineage>
        <taxon>Bacteria</taxon>
        <taxon>Pseudomonadati</taxon>
        <taxon>Pseudomonadota</taxon>
        <taxon>Gammaproteobacteria</taxon>
        <taxon>Methylococcales</taxon>
        <taxon>Methylococcaceae</taxon>
        <taxon>Methylomonas</taxon>
    </lineage>
</organism>
<evidence type="ECO:0000256" key="2">
    <source>
        <dbReference type="ARBA" id="ARBA00022692"/>
    </source>
</evidence>
<dbReference type="PANTHER" id="PTHR43847">
    <property type="entry name" value="BLL3993 PROTEIN"/>
    <property type="match status" value="1"/>
</dbReference>
<dbReference type="GO" id="GO:0032259">
    <property type="term" value="P:methylation"/>
    <property type="evidence" value="ECO:0007669"/>
    <property type="project" value="UniProtKB-KW"/>
</dbReference>
<keyword evidence="3 5" id="KW-1133">Transmembrane helix</keyword>
<sequence>MTSVRILWLVLCLVWIAAEISLARRAALQTGSALNAERGSQRVLWTSILASLALALWFKNLAWAPIKLDYLPRQALAMLLFASGLYLRYAAVTTLGRFFTTNVAIQQEHRLIKDGPYRWLRHPAYTGLLIALFAAGVAMGDFIALALLLIPTVWAFALRIEIEERMLLAEFGGVYADFCGSTWRLIPWVY</sequence>
<dbReference type="Gene3D" id="1.20.120.1630">
    <property type="match status" value="1"/>
</dbReference>
<dbReference type="PANTHER" id="PTHR43847:SF1">
    <property type="entry name" value="BLL3993 PROTEIN"/>
    <property type="match status" value="1"/>
</dbReference>
<evidence type="ECO:0000313" key="6">
    <source>
        <dbReference type="EMBL" id="AMK75334.1"/>
    </source>
</evidence>
<accession>A0A140E4L0</accession>
<feature type="transmembrane region" description="Helical" evidence="5">
    <location>
        <begin position="41"/>
        <end position="58"/>
    </location>
</feature>
<dbReference type="InterPro" id="IPR052527">
    <property type="entry name" value="Metal_cation-efflux_comp"/>
</dbReference>
<dbReference type="AlphaFoldDB" id="A0A140E4L0"/>
<name>A0A140E4L0_9GAMM</name>
<feature type="transmembrane region" description="Helical" evidence="5">
    <location>
        <begin position="70"/>
        <end position="89"/>
    </location>
</feature>
<gene>
    <name evidence="6" type="ORF">JT25_002325</name>
</gene>
<dbReference type="Proteomes" id="UP000030512">
    <property type="component" value="Chromosome"/>
</dbReference>
<reference evidence="6 7" key="1">
    <citation type="journal article" date="2015" name="Environ. Microbiol.">
        <title>Methane oxidation coupled to nitrate reduction under hypoxia by the Gammaproteobacterium Methylomonas denitrificans, sp. nov. type strain FJG1.</title>
        <authorList>
            <person name="Kits K.D."/>
            <person name="Klotz M.G."/>
            <person name="Stein L.Y."/>
        </authorList>
    </citation>
    <scope>NUCLEOTIDE SEQUENCE [LARGE SCALE GENOMIC DNA]</scope>
    <source>
        <strain evidence="6 7">FJG1</strain>
    </source>
</reference>
<dbReference type="EMBL" id="CP014476">
    <property type="protein sequence ID" value="AMK75334.1"/>
    <property type="molecule type" value="Genomic_DNA"/>
</dbReference>
<evidence type="ECO:0000256" key="1">
    <source>
        <dbReference type="ARBA" id="ARBA00004141"/>
    </source>
</evidence>
<dbReference type="KEGG" id="mdn:JT25_002325"/>
<keyword evidence="4 5" id="KW-0472">Membrane</keyword>
<dbReference type="GO" id="GO:0004671">
    <property type="term" value="F:protein C-terminal S-isoprenylcysteine carboxyl O-methyltransferase activity"/>
    <property type="evidence" value="ECO:0007669"/>
    <property type="project" value="InterPro"/>
</dbReference>
<proteinExistence type="predicted"/>
<keyword evidence="6" id="KW-0808">Transferase</keyword>
<dbReference type="STRING" id="1538553.JT25_002325"/>
<feature type="transmembrane region" description="Helical" evidence="5">
    <location>
        <begin position="124"/>
        <end position="157"/>
    </location>
</feature>
<dbReference type="InterPro" id="IPR007269">
    <property type="entry name" value="ICMT_MeTrfase"/>
</dbReference>
<evidence type="ECO:0000256" key="4">
    <source>
        <dbReference type="ARBA" id="ARBA00023136"/>
    </source>
</evidence>
<evidence type="ECO:0000256" key="5">
    <source>
        <dbReference type="SAM" id="Phobius"/>
    </source>
</evidence>